<gene>
    <name evidence="1" type="ORF">IAC29_06820</name>
</gene>
<name>A0A9D9HFP2_9BACT</name>
<dbReference type="InterPro" id="IPR050793">
    <property type="entry name" value="CMP-NeuNAc_synthase"/>
</dbReference>
<organism evidence="1 2">
    <name type="scientific">Candidatus Cryptobacteroides merdigallinarum</name>
    <dbReference type="NCBI Taxonomy" id="2840770"/>
    <lineage>
        <taxon>Bacteria</taxon>
        <taxon>Pseudomonadati</taxon>
        <taxon>Bacteroidota</taxon>
        <taxon>Bacteroidia</taxon>
        <taxon>Bacteroidales</taxon>
        <taxon>Candidatus Cryptobacteroides</taxon>
    </lineage>
</organism>
<dbReference type="AlphaFoldDB" id="A0A9D9HFP2"/>
<dbReference type="SUPFAM" id="SSF53448">
    <property type="entry name" value="Nucleotide-diphospho-sugar transferases"/>
    <property type="match status" value="1"/>
</dbReference>
<dbReference type="PANTHER" id="PTHR21485">
    <property type="entry name" value="HAD SUPERFAMILY MEMBERS CMAS AND KDSC"/>
    <property type="match status" value="1"/>
</dbReference>
<keyword evidence="1" id="KW-0548">Nucleotidyltransferase</keyword>
<keyword evidence="1" id="KW-0808">Transferase</keyword>
<dbReference type="Gene3D" id="3.90.550.10">
    <property type="entry name" value="Spore Coat Polysaccharide Biosynthesis Protein SpsA, Chain A"/>
    <property type="match status" value="1"/>
</dbReference>
<protein>
    <submittedName>
        <fullName evidence="1">Acylneuraminate cytidylyltransferase family protein</fullName>
    </submittedName>
</protein>
<dbReference type="CDD" id="cd02513">
    <property type="entry name" value="CMP-NeuAc_Synthase"/>
    <property type="match status" value="1"/>
</dbReference>
<dbReference type="InterPro" id="IPR029044">
    <property type="entry name" value="Nucleotide-diphossugar_trans"/>
</dbReference>
<dbReference type="Proteomes" id="UP000810252">
    <property type="component" value="Unassembled WGS sequence"/>
</dbReference>
<dbReference type="EMBL" id="JADIMQ010000096">
    <property type="protein sequence ID" value="MBO8448964.1"/>
    <property type="molecule type" value="Genomic_DNA"/>
</dbReference>
<evidence type="ECO:0000313" key="2">
    <source>
        <dbReference type="Proteomes" id="UP000810252"/>
    </source>
</evidence>
<dbReference type="InterPro" id="IPR003329">
    <property type="entry name" value="Cytidylyl_trans"/>
</dbReference>
<dbReference type="Pfam" id="PF02348">
    <property type="entry name" value="CTP_transf_3"/>
    <property type="match status" value="1"/>
</dbReference>
<dbReference type="GO" id="GO:0008781">
    <property type="term" value="F:N-acylneuraminate cytidylyltransferase activity"/>
    <property type="evidence" value="ECO:0007669"/>
    <property type="project" value="TreeGrafter"/>
</dbReference>
<proteinExistence type="predicted"/>
<dbReference type="PANTHER" id="PTHR21485:SF6">
    <property type="entry name" value="N-ACYLNEURAMINATE CYTIDYLYLTRANSFERASE-RELATED"/>
    <property type="match status" value="1"/>
</dbReference>
<sequence length="226" mass="25485">MVIKAVIPIRKGSQRVQNKNIRPFGDTTLLENKIKVLKEAGIFDDIIVNTDSEEAIEMARASGVSWHRREPYYASSACSGSEFFQHLGVVTECDVFCYCPVTSPFVTAETMRKCRDLFVEKMAGGCDCVSTVTDVKEFLWLDGKPLNYDKHNAPNSQNLPDVKALNFGFTLVRRESLIKNRNIIGDNPFFVTTSGIESIDIDTPLDFYIAEKIYRKVIVEGRDLLD</sequence>
<reference evidence="1" key="2">
    <citation type="journal article" date="2021" name="PeerJ">
        <title>Extensive microbial diversity within the chicken gut microbiome revealed by metagenomics and culture.</title>
        <authorList>
            <person name="Gilroy R."/>
            <person name="Ravi A."/>
            <person name="Getino M."/>
            <person name="Pursley I."/>
            <person name="Horton D.L."/>
            <person name="Alikhan N.F."/>
            <person name="Baker D."/>
            <person name="Gharbi K."/>
            <person name="Hall N."/>
            <person name="Watson M."/>
            <person name="Adriaenssens E.M."/>
            <person name="Foster-Nyarko E."/>
            <person name="Jarju S."/>
            <person name="Secka A."/>
            <person name="Antonio M."/>
            <person name="Oren A."/>
            <person name="Chaudhuri R.R."/>
            <person name="La Ragione R."/>
            <person name="Hildebrand F."/>
            <person name="Pallen M.J."/>
        </authorList>
    </citation>
    <scope>NUCLEOTIDE SEQUENCE</scope>
    <source>
        <strain evidence="1">20514</strain>
    </source>
</reference>
<reference evidence="1" key="1">
    <citation type="submission" date="2020-10" db="EMBL/GenBank/DDBJ databases">
        <authorList>
            <person name="Gilroy R."/>
        </authorList>
    </citation>
    <scope>NUCLEOTIDE SEQUENCE</scope>
    <source>
        <strain evidence="1">20514</strain>
    </source>
</reference>
<accession>A0A9D9HFP2</accession>
<comment type="caution">
    <text evidence="1">The sequence shown here is derived from an EMBL/GenBank/DDBJ whole genome shotgun (WGS) entry which is preliminary data.</text>
</comment>
<evidence type="ECO:0000313" key="1">
    <source>
        <dbReference type="EMBL" id="MBO8448964.1"/>
    </source>
</evidence>